<name>A0A9W8NJE8_9PEZI</name>
<proteinExistence type="predicted"/>
<dbReference type="AlphaFoldDB" id="A0A9W8NJE8"/>
<dbReference type="PANTHER" id="PTHR14097">
    <property type="entry name" value="OXIDOREDUCTASE HTATIP2"/>
    <property type="match status" value="1"/>
</dbReference>
<dbReference type="VEuPathDB" id="FungiDB:F4678DRAFT_474930"/>
<dbReference type="EMBL" id="JANPWZ010000311">
    <property type="protein sequence ID" value="KAJ3577775.1"/>
    <property type="molecule type" value="Genomic_DNA"/>
</dbReference>
<sequence length="245" mass="26755">MKLVIAGSTGFLATQLIRQAITYPGVTSVVALGRREASLPAGIDSHGKFRSVICKDFENYSEDVKSELAEADACIWTIAITPGKLRSVSWEEVCKISRDYAVTAVETISQLRRDRQASYGQYRFLYVSGATATRDPAKKPLILPNYSVMRGEAENLILKCAVESKGALEACIAKPGLIEDKENTGFFTRVAKDYGRRLFGVPKVSLQEMAAALLHEAVNGFEKETLENEDLVRIGAKALAAQTSS</sequence>
<keyword evidence="2" id="KW-1185">Reference proteome</keyword>
<gene>
    <name evidence="1" type="ORF">NPX13_g2796</name>
</gene>
<dbReference type="InterPro" id="IPR036291">
    <property type="entry name" value="NAD(P)-bd_dom_sf"/>
</dbReference>
<comment type="caution">
    <text evidence="1">The sequence shown here is derived from an EMBL/GenBank/DDBJ whole genome shotgun (WGS) entry which is preliminary data.</text>
</comment>
<reference evidence="1" key="1">
    <citation type="submission" date="2022-07" db="EMBL/GenBank/DDBJ databases">
        <title>Genome Sequence of Xylaria arbuscula.</title>
        <authorList>
            <person name="Buettner E."/>
        </authorList>
    </citation>
    <scope>NUCLEOTIDE SEQUENCE</scope>
    <source>
        <strain evidence="1">VT107</strain>
    </source>
</reference>
<dbReference type="Gene3D" id="3.40.50.720">
    <property type="entry name" value="NAD(P)-binding Rossmann-like Domain"/>
    <property type="match status" value="1"/>
</dbReference>
<organism evidence="1 2">
    <name type="scientific">Xylaria arbuscula</name>
    <dbReference type="NCBI Taxonomy" id="114810"/>
    <lineage>
        <taxon>Eukaryota</taxon>
        <taxon>Fungi</taxon>
        <taxon>Dikarya</taxon>
        <taxon>Ascomycota</taxon>
        <taxon>Pezizomycotina</taxon>
        <taxon>Sordariomycetes</taxon>
        <taxon>Xylariomycetidae</taxon>
        <taxon>Xylariales</taxon>
        <taxon>Xylariaceae</taxon>
        <taxon>Xylaria</taxon>
    </lineage>
</organism>
<evidence type="ECO:0008006" key="3">
    <source>
        <dbReference type="Google" id="ProtNLM"/>
    </source>
</evidence>
<accession>A0A9W8NJE8</accession>
<protein>
    <recommendedName>
        <fullName evidence="3">NAD(P)-binding domain-containing protein</fullName>
    </recommendedName>
</protein>
<evidence type="ECO:0000313" key="2">
    <source>
        <dbReference type="Proteomes" id="UP001148614"/>
    </source>
</evidence>
<dbReference type="Proteomes" id="UP001148614">
    <property type="component" value="Unassembled WGS sequence"/>
</dbReference>
<dbReference type="SUPFAM" id="SSF51735">
    <property type="entry name" value="NAD(P)-binding Rossmann-fold domains"/>
    <property type="match status" value="1"/>
</dbReference>
<dbReference type="PANTHER" id="PTHR14097:SF9">
    <property type="entry name" value="EPIMERASE, PUTATIVE (AFU_ORTHOLOGUE AFUA_8G07320)-RELATED"/>
    <property type="match status" value="1"/>
</dbReference>
<evidence type="ECO:0000313" key="1">
    <source>
        <dbReference type="EMBL" id="KAJ3577775.1"/>
    </source>
</evidence>